<feature type="binding site" evidence="17">
    <location>
        <position position="375"/>
    </location>
    <ligand>
        <name>UDP-N-acetyl-alpha-D-glucosamine</name>
        <dbReference type="ChEBI" id="CHEBI:57705"/>
    </ligand>
</feature>
<evidence type="ECO:0000256" key="11">
    <source>
        <dbReference type="ARBA" id="ARBA00023268"/>
    </source>
</evidence>
<dbReference type="Gene3D" id="2.160.10.10">
    <property type="entry name" value="Hexapeptide repeat proteins"/>
    <property type="match status" value="1"/>
</dbReference>
<evidence type="ECO:0000256" key="10">
    <source>
        <dbReference type="ARBA" id="ARBA00022984"/>
    </source>
</evidence>
<evidence type="ECO:0000313" key="21">
    <source>
        <dbReference type="Proteomes" id="UP000031202"/>
    </source>
</evidence>
<dbReference type="SUPFAM" id="SSF53448">
    <property type="entry name" value="Nucleotide-diphospho-sugar transferases"/>
    <property type="match status" value="1"/>
</dbReference>
<evidence type="ECO:0000259" key="19">
    <source>
        <dbReference type="Pfam" id="PF12804"/>
    </source>
</evidence>
<dbReference type="EC" id="2.3.1.157" evidence="17"/>
<keyword evidence="3 17" id="KW-0963">Cytoplasm</keyword>
<evidence type="ECO:0000256" key="13">
    <source>
        <dbReference type="ARBA" id="ARBA00023316"/>
    </source>
</evidence>
<evidence type="ECO:0000256" key="18">
    <source>
        <dbReference type="SAM" id="MobiDB-lite"/>
    </source>
</evidence>
<evidence type="ECO:0000256" key="2">
    <source>
        <dbReference type="ARBA" id="ARBA00007947"/>
    </source>
</evidence>
<feature type="region of interest" description="Disordered" evidence="18">
    <location>
        <begin position="464"/>
        <end position="490"/>
    </location>
</feature>
<dbReference type="RefSeq" id="WP_036315236.1">
    <property type="nucleotide sequence ID" value="NZ_JWSZ01000001.1"/>
</dbReference>
<evidence type="ECO:0000256" key="17">
    <source>
        <dbReference type="HAMAP-Rule" id="MF_01631"/>
    </source>
</evidence>
<dbReference type="GO" id="GO:0003977">
    <property type="term" value="F:UDP-N-acetylglucosamine diphosphorylase activity"/>
    <property type="evidence" value="ECO:0007669"/>
    <property type="project" value="UniProtKB-UniRule"/>
</dbReference>
<evidence type="ECO:0000256" key="12">
    <source>
        <dbReference type="ARBA" id="ARBA00023315"/>
    </source>
</evidence>
<dbReference type="UniPathway" id="UPA00113">
    <property type="reaction ID" value="UER00532"/>
</dbReference>
<dbReference type="GO" id="GO:0000287">
    <property type="term" value="F:magnesium ion binding"/>
    <property type="evidence" value="ECO:0007669"/>
    <property type="project" value="UniProtKB-UniRule"/>
</dbReference>
<dbReference type="Proteomes" id="UP000031202">
    <property type="component" value="Unassembled WGS sequence"/>
</dbReference>
<gene>
    <name evidence="17 20" type="primary">glmU</name>
    <name evidence="20" type="ORF">RM52_02165</name>
</gene>
<comment type="similarity">
    <text evidence="2 17">In the N-terminal section; belongs to the N-acetylglucosamine-1-phosphate uridyltransferase family.</text>
</comment>
<evidence type="ECO:0000256" key="5">
    <source>
        <dbReference type="ARBA" id="ARBA00022695"/>
    </source>
</evidence>
<feature type="binding site" evidence="17">
    <location>
        <begin position="87"/>
        <end position="88"/>
    </location>
    <ligand>
        <name>UDP-N-acetyl-alpha-D-glucosamine</name>
        <dbReference type="ChEBI" id="CHEBI:57705"/>
    </ligand>
</feature>
<dbReference type="InterPro" id="IPR029044">
    <property type="entry name" value="Nucleotide-diphossugar_trans"/>
</dbReference>
<comment type="pathway">
    <text evidence="17">Nucleotide-sugar biosynthesis; UDP-N-acetyl-alpha-D-glucosamine biosynthesis; UDP-N-acetyl-alpha-D-glucosamine from N-acetyl-alpha-D-glucosamine 1-phosphate: step 1/1.</text>
</comment>
<feature type="region of interest" description="Pyrophosphorylase" evidence="17">
    <location>
        <begin position="1"/>
        <end position="239"/>
    </location>
</feature>
<evidence type="ECO:0000256" key="3">
    <source>
        <dbReference type="ARBA" id="ARBA00022490"/>
    </source>
</evidence>
<dbReference type="NCBIfam" id="NF010932">
    <property type="entry name" value="PRK14352.1"/>
    <property type="match status" value="1"/>
</dbReference>
<comment type="catalytic activity">
    <reaction evidence="14 17">
        <text>alpha-D-glucosamine 1-phosphate + acetyl-CoA = N-acetyl-alpha-D-glucosamine 1-phosphate + CoA + H(+)</text>
        <dbReference type="Rhea" id="RHEA:13725"/>
        <dbReference type="ChEBI" id="CHEBI:15378"/>
        <dbReference type="ChEBI" id="CHEBI:57287"/>
        <dbReference type="ChEBI" id="CHEBI:57288"/>
        <dbReference type="ChEBI" id="CHEBI:57776"/>
        <dbReference type="ChEBI" id="CHEBI:58516"/>
        <dbReference type="EC" id="2.3.1.157"/>
    </reaction>
</comment>
<feature type="binding site" evidence="17">
    <location>
        <position position="82"/>
    </location>
    <ligand>
        <name>UDP-N-acetyl-alpha-D-glucosamine</name>
        <dbReference type="ChEBI" id="CHEBI:57705"/>
    </ligand>
</feature>
<feature type="active site" description="Proton acceptor" evidence="17">
    <location>
        <position position="372"/>
    </location>
</feature>
<dbReference type="GO" id="GO:0009245">
    <property type="term" value="P:lipid A biosynthetic process"/>
    <property type="evidence" value="ECO:0007669"/>
    <property type="project" value="UniProtKB-UniRule"/>
</dbReference>
<reference evidence="20 21" key="1">
    <citation type="submission" date="2014-12" db="EMBL/GenBank/DDBJ databases">
        <title>Genome sequencing of Microbacterium hominis TPW29.</title>
        <authorList>
            <person name="Tan P.W."/>
            <person name="Chan K.-G."/>
        </authorList>
    </citation>
    <scope>NUCLEOTIDE SEQUENCE [LARGE SCALE GENOMIC DNA]</scope>
    <source>
        <strain evidence="20 21">TPW29</strain>
    </source>
</reference>
<dbReference type="GO" id="GO:0019134">
    <property type="term" value="F:glucosamine-1-phosphate N-acetyltransferase activity"/>
    <property type="evidence" value="ECO:0007669"/>
    <property type="project" value="UniProtKB-UniRule"/>
</dbReference>
<keyword evidence="8 17" id="KW-0460">Magnesium</keyword>
<dbReference type="GO" id="GO:0000902">
    <property type="term" value="P:cell morphogenesis"/>
    <property type="evidence" value="ECO:0007669"/>
    <property type="project" value="UniProtKB-UniRule"/>
</dbReference>
<comment type="cofactor">
    <cofactor evidence="17">
        <name>Mg(2+)</name>
        <dbReference type="ChEBI" id="CHEBI:18420"/>
    </cofactor>
    <text evidence="17">Binds 1 Mg(2+) ion per subunit.</text>
</comment>
<feature type="region of interest" description="N-acetyltransferase" evidence="17">
    <location>
        <begin position="261"/>
        <end position="490"/>
    </location>
</feature>
<keyword evidence="7 17" id="KW-0677">Repeat</keyword>
<dbReference type="InterPro" id="IPR011004">
    <property type="entry name" value="Trimer_LpxA-like_sf"/>
</dbReference>
<dbReference type="PANTHER" id="PTHR43584:SF3">
    <property type="entry name" value="BIFUNCTIONAL PROTEIN GLMU"/>
    <property type="match status" value="1"/>
</dbReference>
<evidence type="ECO:0000256" key="14">
    <source>
        <dbReference type="ARBA" id="ARBA00048247"/>
    </source>
</evidence>
<feature type="domain" description="MobA-like NTP transferase" evidence="19">
    <location>
        <begin position="12"/>
        <end position="138"/>
    </location>
</feature>
<organism evidence="20 21">
    <name type="scientific">Microbacterium hominis</name>
    <dbReference type="NCBI Taxonomy" id="162426"/>
    <lineage>
        <taxon>Bacteria</taxon>
        <taxon>Bacillati</taxon>
        <taxon>Actinomycetota</taxon>
        <taxon>Actinomycetes</taxon>
        <taxon>Micrococcales</taxon>
        <taxon>Microbacteriaceae</taxon>
        <taxon>Microbacterium</taxon>
    </lineage>
</organism>
<keyword evidence="13 17" id="KW-0961">Cell wall biogenesis/degradation</keyword>
<accession>A0A0B4D7N6</accession>
<comment type="subcellular location">
    <subcellularLocation>
        <location evidence="17">Cytoplasm</location>
    </subcellularLocation>
</comment>
<feature type="binding site" evidence="17">
    <location>
        <position position="237"/>
    </location>
    <ligand>
        <name>UDP-N-acetyl-alpha-D-glucosamine</name>
        <dbReference type="ChEBI" id="CHEBI:57705"/>
    </ligand>
</feature>
<evidence type="ECO:0000256" key="8">
    <source>
        <dbReference type="ARBA" id="ARBA00022842"/>
    </source>
</evidence>
<evidence type="ECO:0000256" key="16">
    <source>
        <dbReference type="ARBA" id="ARBA00049628"/>
    </source>
</evidence>
<evidence type="ECO:0000313" key="20">
    <source>
        <dbReference type="EMBL" id="KIC60220.1"/>
    </source>
</evidence>
<evidence type="ECO:0000256" key="6">
    <source>
        <dbReference type="ARBA" id="ARBA00022723"/>
    </source>
</evidence>
<feature type="binding site" evidence="17">
    <location>
        <position position="29"/>
    </location>
    <ligand>
        <name>UDP-N-acetyl-alpha-D-glucosamine</name>
        <dbReference type="ChEBI" id="CHEBI:57705"/>
    </ligand>
</feature>
<comment type="caution">
    <text evidence="20">The sequence shown here is derived from an EMBL/GenBank/DDBJ whole genome shotgun (WGS) entry which is preliminary data.</text>
</comment>
<feature type="binding site" evidence="17">
    <location>
        <position position="149"/>
    </location>
    <ligand>
        <name>UDP-N-acetyl-alpha-D-glucosamine</name>
        <dbReference type="ChEBI" id="CHEBI:57705"/>
    </ligand>
</feature>
<keyword evidence="10 17" id="KW-0573">Peptidoglycan synthesis</keyword>
<comment type="catalytic activity">
    <reaction evidence="15 17">
        <text>N-acetyl-alpha-D-glucosamine 1-phosphate + UTP + H(+) = UDP-N-acetyl-alpha-D-glucosamine + diphosphate</text>
        <dbReference type="Rhea" id="RHEA:13509"/>
        <dbReference type="ChEBI" id="CHEBI:15378"/>
        <dbReference type="ChEBI" id="CHEBI:33019"/>
        <dbReference type="ChEBI" id="CHEBI:46398"/>
        <dbReference type="ChEBI" id="CHEBI:57705"/>
        <dbReference type="ChEBI" id="CHEBI:57776"/>
        <dbReference type="EC" id="2.7.7.23"/>
    </reaction>
</comment>
<keyword evidence="5 17" id="KW-0548">Nucleotidyltransferase</keyword>
<feature type="compositionally biased region" description="Basic and acidic residues" evidence="18">
    <location>
        <begin position="477"/>
        <end position="490"/>
    </location>
</feature>
<dbReference type="InterPro" id="IPR025877">
    <property type="entry name" value="MobA-like_NTP_Trfase"/>
</dbReference>
<dbReference type="EMBL" id="JWSZ01000001">
    <property type="protein sequence ID" value="KIC60220.1"/>
    <property type="molecule type" value="Genomic_DNA"/>
</dbReference>
<dbReference type="HAMAP" id="MF_01631">
    <property type="entry name" value="GlmU"/>
    <property type="match status" value="1"/>
</dbReference>
<dbReference type="NCBIfam" id="TIGR01173">
    <property type="entry name" value="glmU"/>
    <property type="match status" value="1"/>
</dbReference>
<feature type="binding site" evidence="17">
    <location>
        <position position="237"/>
    </location>
    <ligand>
        <name>Mg(2+)</name>
        <dbReference type="ChEBI" id="CHEBI:18420"/>
    </ligand>
</feature>
<comment type="pathway">
    <text evidence="17">Bacterial outer membrane biogenesis; LPS lipid A biosynthesis.</text>
</comment>
<protein>
    <recommendedName>
        <fullName evidence="17">Bifunctional protein GlmU</fullName>
    </recommendedName>
    <domain>
        <recommendedName>
            <fullName evidence="17">UDP-N-acetylglucosamine pyrophosphorylase</fullName>
            <ecNumber evidence="17">2.7.7.23</ecNumber>
        </recommendedName>
        <alternativeName>
            <fullName evidence="17">N-acetylglucosamine-1-phosphate uridyltransferase</fullName>
        </alternativeName>
    </domain>
    <domain>
        <recommendedName>
            <fullName evidence="17">Glucosamine-1-phosphate N-acetyltransferase</fullName>
            <ecNumber evidence="17">2.3.1.157</ecNumber>
        </recommendedName>
    </domain>
</protein>
<dbReference type="GO" id="GO:0071555">
    <property type="term" value="P:cell wall organization"/>
    <property type="evidence" value="ECO:0007669"/>
    <property type="project" value="UniProtKB-KW"/>
</dbReference>
<dbReference type="AlphaFoldDB" id="A0A0B4D7N6"/>
<dbReference type="GO" id="GO:0009252">
    <property type="term" value="P:peptidoglycan biosynthetic process"/>
    <property type="evidence" value="ECO:0007669"/>
    <property type="project" value="UniProtKB-UniRule"/>
</dbReference>
<dbReference type="CDD" id="cd02540">
    <property type="entry name" value="GT2_GlmU_N_bac"/>
    <property type="match status" value="1"/>
</dbReference>
<feature type="binding site" evidence="17">
    <location>
        <position position="164"/>
    </location>
    <ligand>
        <name>UDP-N-acetyl-alpha-D-glucosamine</name>
        <dbReference type="ChEBI" id="CHEBI:57705"/>
    </ligand>
</feature>
<comment type="function">
    <text evidence="16 17">Catalyzes the last two sequential reactions in the de novo biosynthetic pathway for UDP-N-acetylglucosamine (UDP-GlcNAc). The C-terminal domain catalyzes the transfer of acetyl group from acetyl coenzyme A to glucosamine-1-phosphate (GlcN-1-P) to produce N-acetylglucosamine-1-phosphate (GlcNAc-1-P), which is converted into UDP-GlcNAc by the transfer of uridine 5-monophosphate (from uridine 5-triphosphate), a reaction catalyzed by the N-terminal domain.</text>
</comment>
<feature type="binding site" evidence="17">
    <location>
        <begin position="110"/>
        <end position="112"/>
    </location>
    <ligand>
        <name>UDP-N-acetyl-alpha-D-glucosamine</name>
        <dbReference type="ChEBI" id="CHEBI:57705"/>
    </ligand>
</feature>
<feature type="binding site" evidence="17">
    <location>
        <position position="179"/>
    </location>
    <ligand>
        <name>UDP-N-acetyl-alpha-D-glucosamine</name>
        <dbReference type="ChEBI" id="CHEBI:57705"/>
    </ligand>
</feature>
<feature type="binding site" evidence="17">
    <location>
        <position position="360"/>
    </location>
    <ligand>
        <name>UDP-N-acetyl-alpha-D-glucosamine</name>
        <dbReference type="ChEBI" id="CHEBI:57705"/>
    </ligand>
</feature>
<feature type="binding site" evidence="17">
    <location>
        <position position="414"/>
    </location>
    <ligand>
        <name>acetyl-CoA</name>
        <dbReference type="ChEBI" id="CHEBI:57288"/>
    </ligand>
</feature>
<evidence type="ECO:0000256" key="15">
    <source>
        <dbReference type="ARBA" id="ARBA00048493"/>
    </source>
</evidence>
<dbReference type="Pfam" id="PF12804">
    <property type="entry name" value="NTP_transf_3"/>
    <property type="match status" value="1"/>
</dbReference>
<dbReference type="GO" id="GO:0006048">
    <property type="term" value="P:UDP-N-acetylglucosamine biosynthetic process"/>
    <property type="evidence" value="ECO:0007669"/>
    <property type="project" value="UniProtKB-UniPathway"/>
</dbReference>
<feature type="binding site" evidence="17">
    <location>
        <begin position="15"/>
        <end position="18"/>
    </location>
    <ligand>
        <name>UDP-N-acetyl-alpha-D-glucosamine</name>
        <dbReference type="ChEBI" id="CHEBI:57705"/>
    </ligand>
</feature>
<evidence type="ECO:0000256" key="7">
    <source>
        <dbReference type="ARBA" id="ARBA00022737"/>
    </source>
</evidence>
<feature type="binding site" evidence="17">
    <location>
        <position position="386"/>
    </location>
    <ligand>
        <name>UDP-N-acetyl-alpha-D-glucosamine</name>
        <dbReference type="ChEBI" id="CHEBI:57705"/>
    </ligand>
</feature>
<comment type="subunit">
    <text evidence="17">Homotrimer.</text>
</comment>
<dbReference type="SUPFAM" id="SSF51161">
    <property type="entry name" value="Trimeric LpxA-like enzymes"/>
    <property type="match status" value="1"/>
</dbReference>
<keyword evidence="11 17" id="KW-0511">Multifunctional enzyme</keyword>
<feature type="binding site" evidence="17">
    <location>
        <position position="389"/>
    </location>
    <ligand>
        <name>acetyl-CoA</name>
        <dbReference type="ChEBI" id="CHEBI:57288"/>
    </ligand>
</feature>
<keyword evidence="6 17" id="KW-0479">Metal-binding</keyword>
<dbReference type="InterPro" id="IPR005882">
    <property type="entry name" value="Bifunctional_GlmU"/>
</dbReference>
<dbReference type="PANTHER" id="PTHR43584">
    <property type="entry name" value="NUCLEOTIDYL TRANSFERASE"/>
    <property type="match status" value="1"/>
</dbReference>
<keyword evidence="12 17" id="KW-0012">Acyltransferase</keyword>
<evidence type="ECO:0000256" key="9">
    <source>
        <dbReference type="ARBA" id="ARBA00022960"/>
    </source>
</evidence>
<dbReference type="EC" id="2.7.7.23" evidence="17"/>
<proteinExistence type="inferred from homology"/>
<sequence length="490" mass="50648">MTENTLDASLAVVILAAGQGTRMRSSLPKVLHRIGGRPLVGHVLDTARDLSPAHVLVVVRHERDLVADAVTGISPEVVVVDQDEIPGTGRAVEVALDAVPDFDGDVLVLSGDVPLLDAETLSALIRDHRSSRAAITLLSAVLDDATGYGRVVRATNGGVERIVEQKDATAAEAAITEINAGVYVFQAEMLRSQLARVGTQNAQGEKYLTDVVGLARTAGLAVTASVVSDVSLTLGVNDRAQLAEAGRLLNARTVRRWQLDGVTIQDPATTWIDVTATLAPDVTVLPNTHILRATAVAAGATIGPDTTLEDCEVGENAVVRRTDATLAVIGAGASVGPFAYLRPGTVLADGGKIGTFVETKNSTIGAGSKVPHLSYIGDTTIGRGVNLGAGAITANYDDIAKHRTEIGDEVHSGSHNVFVAPVRIGDGAKTGAGAVIRKDVPPGALALSVAPQRNVEGWVENHRPGTAAAAAAARSRTAQEADHGAQEAHG</sequence>
<name>A0A0B4D7N6_9MICO</name>
<feature type="binding site" evidence="17">
    <location>
        <position position="342"/>
    </location>
    <ligand>
        <name>UDP-N-acetyl-alpha-D-glucosamine</name>
        <dbReference type="ChEBI" id="CHEBI:57705"/>
    </ligand>
</feature>
<evidence type="ECO:0000256" key="4">
    <source>
        <dbReference type="ARBA" id="ARBA00022679"/>
    </source>
</evidence>
<feature type="binding site" evidence="17">
    <location>
        <begin position="395"/>
        <end position="396"/>
    </location>
    <ligand>
        <name>acetyl-CoA</name>
        <dbReference type="ChEBI" id="CHEBI:57288"/>
    </ligand>
</feature>
<comment type="caution">
    <text evidence="17">Lacks conserved residue(s) required for the propagation of feature annotation.</text>
</comment>
<dbReference type="GO" id="GO:0005737">
    <property type="term" value="C:cytoplasm"/>
    <property type="evidence" value="ECO:0007669"/>
    <property type="project" value="UniProtKB-SubCell"/>
</dbReference>
<dbReference type="UniPathway" id="UPA00973"/>
<dbReference type="InterPro" id="IPR038009">
    <property type="entry name" value="GlmU_C_LbH"/>
</dbReference>
<feature type="binding site" evidence="17">
    <location>
        <position position="112"/>
    </location>
    <ligand>
        <name>Mg(2+)</name>
        <dbReference type="ChEBI" id="CHEBI:18420"/>
    </ligand>
</feature>
<comment type="pathway">
    <text evidence="17">Nucleotide-sugar biosynthesis; UDP-N-acetyl-alpha-D-glucosamine biosynthesis; N-acetyl-alpha-D-glucosamine 1-phosphate from alpha-D-glucosamine 6-phosphate (route II): step 2/2.</text>
</comment>
<feature type="region of interest" description="Linker" evidence="17">
    <location>
        <begin position="240"/>
        <end position="260"/>
    </location>
</feature>
<dbReference type="Gene3D" id="3.90.550.10">
    <property type="entry name" value="Spore Coat Polysaccharide Biosynthesis Protein SpsA, Chain A"/>
    <property type="match status" value="1"/>
</dbReference>
<dbReference type="GO" id="GO:0008360">
    <property type="term" value="P:regulation of cell shape"/>
    <property type="evidence" value="ECO:0007669"/>
    <property type="project" value="UniProtKB-KW"/>
</dbReference>
<dbReference type="CDD" id="cd03353">
    <property type="entry name" value="LbH_GlmU_C"/>
    <property type="match status" value="1"/>
</dbReference>
<dbReference type="GO" id="GO:0016020">
    <property type="term" value="C:membrane"/>
    <property type="evidence" value="ECO:0007669"/>
    <property type="project" value="GOC"/>
</dbReference>
<comment type="similarity">
    <text evidence="1 17">In the C-terminal section; belongs to the transferase hexapeptide repeat family.</text>
</comment>
<feature type="binding site" evidence="17">
    <location>
        <position position="432"/>
    </location>
    <ligand>
        <name>acetyl-CoA</name>
        <dbReference type="ChEBI" id="CHEBI:57288"/>
    </ligand>
</feature>
<keyword evidence="9 17" id="KW-0133">Cell shape</keyword>
<dbReference type="InterPro" id="IPR050065">
    <property type="entry name" value="GlmU-like"/>
</dbReference>
<evidence type="ECO:0000256" key="1">
    <source>
        <dbReference type="ARBA" id="ARBA00007707"/>
    </source>
</evidence>
<keyword evidence="4 17" id="KW-0808">Transferase</keyword>